<dbReference type="GO" id="GO:0016787">
    <property type="term" value="F:hydrolase activity"/>
    <property type="evidence" value="ECO:0007669"/>
    <property type="project" value="UniProtKB-KW"/>
</dbReference>
<feature type="active site" description="Proton donor/acceptor" evidence="2">
    <location>
        <position position="153"/>
    </location>
</feature>
<evidence type="ECO:0000256" key="2">
    <source>
        <dbReference type="PIRSR" id="PIRSR605754-1"/>
    </source>
</evidence>
<gene>
    <name evidence="4" type="ORF">CLV46_3328</name>
</gene>
<proteinExistence type="predicted"/>
<keyword evidence="3" id="KW-0472">Membrane</keyword>
<evidence type="ECO:0000313" key="5">
    <source>
        <dbReference type="Proteomes" id="UP000228758"/>
    </source>
</evidence>
<accession>A0A2M9CPA8</accession>
<dbReference type="CDD" id="cd05830">
    <property type="entry name" value="Sortase_E"/>
    <property type="match status" value="1"/>
</dbReference>
<dbReference type="InterPro" id="IPR042003">
    <property type="entry name" value="Sortase_E"/>
</dbReference>
<dbReference type="OrthoDB" id="5242879at2"/>
<dbReference type="EMBL" id="PGFF01000001">
    <property type="protein sequence ID" value="PJJ73730.1"/>
    <property type="molecule type" value="Genomic_DNA"/>
</dbReference>
<evidence type="ECO:0000256" key="1">
    <source>
        <dbReference type="ARBA" id="ARBA00022801"/>
    </source>
</evidence>
<dbReference type="InterPro" id="IPR053465">
    <property type="entry name" value="Sortase_Class_E"/>
</dbReference>
<dbReference type="InterPro" id="IPR005754">
    <property type="entry name" value="Sortase"/>
</dbReference>
<dbReference type="InterPro" id="IPR023365">
    <property type="entry name" value="Sortase_dom-sf"/>
</dbReference>
<evidence type="ECO:0000256" key="3">
    <source>
        <dbReference type="SAM" id="Phobius"/>
    </source>
</evidence>
<dbReference type="NCBIfam" id="TIGR01076">
    <property type="entry name" value="sortase_fam"/>
    <property type="match status" value="1"/>
</dbReference>
<keyword evidence="1" id="KW-0378">Hydrolase</keyword>
<sequence length="261" mass="28089">MSEQLRPRERSARRRTRPRQRVSIVGVLGELLITAGVFVMLFLGWQLWLNDIIVGDQQEQAAQELVESWPRAEGGTAVPPAVQPSDEAPAVVAAPDDGTAFATLIVPRLGADYMRPIAQGVGHNVLNSTRLGIGHYPSTQMPGEVGNFVLAAHRKAYGGGFENINSLHVGDHIYVATPEGWYQYAYRSSEYVRPTGVGVLAPVPQMPDAAPTDRIITLTTCNPLFSTAERIAAYGVFEGWYPAAGGPPEEIAELVNTAGGA</sequence>
<dbReference type="Pfam" id="PF04203">
    <property type="entry name" value="Sortase"/>
    <property type="match status" value="1"/>
</dbReference>
<dbReference type="Proteomes" id="UP000228758">
    <property type="component" value="Unassembled WGS sequence"/>
</dbReference>
<keyword evidence="3" id="KW-1133">Transmembrane helix</keyword>
<dbReference type="AlphaFoldDB" id="A0A2M9CPA8"/>
<feature type="transmembrane region" description="Helical" evidence="3">
    <location>
        <begin position="21"/>
        <end position="48"/>
    </location>
</feature>
<evidence type="ECO:0000313" key="4">
    <source>
        <dbReference type="EMBL" id="PJJ73730.1"/>
    </source>
</evidence>
<dbReference type="RefSeq" id="WP_100365778.1">
    <property type="nucleotide sequence ID" value="NZ_PGFF01000001.1"/>
</dbReference>
<reference evidence="4 5" key="1">
    <citation type="submission" date="2017-11" db="EMBL/GenBank/DDBJ databases">
        <title>Genomic Encyclopedia of Archaeal and Bacterial Type Strains, Phase II (KMG-II): From Individual Species to Whole Genera.</title>
        <authorList>
            <person name="Goeker M."/>
        </authorList>
    </citation>
    <scope>NUCLEOTIDE SEQUENCE [LARGE SCALE GENOMIC DNA]</scope>
    <source>
        <strain evidence="4 5">DSM 27393</strain>
    </source>
</reference>
<dbReference type="Gene3D" id="2.40.260.10">
    <property type="entry name" value="Sortase"/>
    <property type="match status" value="1"/>
</dbReference>
<feature type="active site" description="Acyl-thioester intermediate" evidence="2">
    <location>
        <position position="221"/>
    </location>
</feature>
<keyword evidence="5" id="KW-1185">Reference proteome</keyword>
<organism evidence="4 5">
    <name type="scientific">Diaminobutyricimonas aerilata</name>
    <dbReference type="NCBI Taxonomy" id="1162967"/>
    <lineage>
        <taxon>Bacteria</taxon>
        <taxon>Bacillati</taxon>
        <taxon>Actinomycetota</taxon>
        <taxon>Actinomycetes</taxon>
        <taxon>Micrococcales</taxon>
        <taxon>Microbacteriaceae</taxon>
        <taxon>Diaminobutyricimonas</taxon>
    </lineage>
</organism>
<keyword evidence="3" id="KW-0812">Transmembrane</keyword>
<dbReference type="SUPFAM" id="SSF63817">
    <property type="entry name" value="Sortase"/>
    <property type="match status" value="1"/>
</dbReference>
<dbReference type="NCBIfam" id="NF033747">
    <property type="entry name" value="class_E_sortase"/>
    <property type="match status" value="1"/>
</dbReference>
<name>A0A2M9CPA8_9MICO</name>
<comment type="caution">
    <text evidence="4">The sequence shown here is derived from an EMBL/GenBank/DDBJ whole genome shotgun (WGS) entry which is preliminary data.</text>
</comment>
<protein>
    <submittedName>
        <fullName evidence="4">Sortase A</fullName>
    </submittedName>
</protein>